<dbReference type="EMBL" id="CP031517">
    <property type="protein sequence ID" value="QOS40698.1"/>
    <property type="molecule type" value="Genomic_DNA"/>
</dbReference>
<gene>
    <name evidence="12" type="ORF">DYE49_09615</name>
</gene>
<dbReference type="EC" id="3.6.1.22" evidence="4"/>
<evidence type="ECO:0000256" key="4">
    <source>
        <dbReference type="ARBA" id="ARBA00012381"/>
    </source>
</evidence>
<evidence type="ECO:0000256" key="10">
    <source>
        <dbReference type="RuleBase" id="RU003476"/>
    </source>
</evidence>
<comment type="cofactor">
    <cofactor evidence="2">
        <name>Zn(2+)</name>
        <dbReference type="ChEBI" id="CHEBI:29105"/>
    </cofactor>
</comment>
<evidence type="ECO:0000256" key="2">
    <source>
        <dbReference type="ARBA" id="ARBA00001947"/>
    </source>
</evidence>
<dbReference type="InterPro" id="IPR015797">
    <property type="entry name" value="NUDIX_hydrolase-like_dom_sf"/>
</dbReference>
<dbReference type="PANTHER" id="PTHR42904">
    <property type="entry name" value="NUDIX HYDROLASE, NUDC SUBFAMILY"/>
    <property type="match status" value="1"/>
</dbReference>
<dbReference type="Gene3D" id="3.90.79.10">
    <property type="entry name" value="Nucleoside Triphosphate Pyrophosphohydrolase"/>
    <property type="match status" value="1"/>
</dbReference>
<reference evidence="12 13" key="1">
    <citation type="submission" date="2018-08" db="EMBL/GenBank/DDBJ databases">
        <title>The first complete genome of Treponema rectale (CHPAT), a commensal spirochete of the bovine rectum.</title>
        <authorList>
            <person name="Staton G.J."/>
            <person name="Clegg S.R."/>
            <person name="Carter S.D."/>
            <person name="Radford A.D."/>
            <person name="Darby A."/>
            <person name="Hall N."/>
            <person name="Birtles R.J."/>
            <person name="Evans N.J."/>
        </authorList>
    </citation>
    <scope>NUCLEOTIDE SEQUENCE [LARGE SCALE GENOMIC DNA]</scope>
    <source>
        <strain evidence="12 13">CHPA</strain>
    </source>
</reference>
<dbReference type="NCBIfam" id="NF001299">
    <property type="entry name" value="PRK00241.1"/>
    <property type="match status" value="1"/>
</dbReference>
<evidence type="ECO:0000256" key="5">
    <source>
        <dbReference type="ARBA" id="ARBA00022723"/>
    </source>
</evidence>
<evidence type="ECO:0000313" key="12">
    <source>
        <dbReference type="EMBL" id="QOS40698.1"/>
    </source>
</evidence>
<sequence>MADMKIYTDPDILYDDIYIFDENNIVVKNNVLPEKKEAESICTVKDCREFFSEPDFNYSAFMLRETKSLPDGFSYIPLRQFFFDFPEKKAGAARAHGFLKLREMYRFCPSCGGELKDDSEFTARRCVKCGNLLFPRIEPAIIVLVHRGDEILLVRNKSHTKNFWACVAGFVEIGETVEDCVHREVREETGLEIKNVVYRGSQSWPFPDQLMLAFTAEYDSGEIRIQEEELSDARWFKKDCLPEIPKPGSVAWNLINDRF</sequence>
<accession>A0A7M1XPD9</accession>
<dbReference type="KEGG" id="trc:DYE49_09615"/>
<keyword evidence="7" id="KW-0460">Magnesium</keyword>
<evidence type="ECO:0000256" key="9">
    <source>
        <dbReference type="ARBA" id="ARBA00023679"/>
    </source>
</evidence>
<evidence type="ECO:0000256" key="7">
    <source>
        <dbReference type="ARBA" id="ARBA00022842"/>
    </source>
</evidence>
<dbReference type="GO" id="GO:0046872">
    <property type="term" value="F:metal ion binding"/>
    <property type="evidence" value="ECO:0007669"/>
    <property type="project" value="UniProtKB-KW"/>
</dbReference>
<dbReference type="CDD" id="cd03429">
    <property type="entry name" value="NUDIX_NADH_pyrophosphatase_Nudt13"/>
    <property type="match status" value="1"/>
</dbReference>
<dbReference type="InterPro" id="IPR020084">
    <property type="entry name" value="NUDIX_hydrolase_CS"/>
</dbReference>
<evidence type="ECO:0000259" key="11">
    <source>
        <dbReference type="PROSITE" id="PS51462"/>
    </source>
</evidence>
<comment type="catalytic activity">
    <reaction evidence="9">
        <text>a 5'-end NAD(+)-phospho-ribonucleoside in mRNA + H2O = a 5'-end phospho-adenosine-phospho-ribonucleoside in mRNA + beta-nicotinamide D-ribonucleotide + 2 H(+)</text>
        <dbReference type="Rhea" id="RHEA:60876"/>
        <dbReference type="Rhea" id="RHEA-COMP:15698"/>
        <dbReference type="Rhea" id="RHEA-COMP:15719"/>
        <dbReference type="ChEBI" id="CHEBI:14649"/>
        <dbReference type="ChEBI" id="CHEBI:15377"/>
        <dbReference type="ChEBI" id="CHEBI:15378"/>
        <dbReference type="ChEBI" id="CHEBI:144029"/>
        <dbReference type="ChEBI" id="CHEBI:144051"/>
    </reaction>
    <physiologicalReaction direction="left-to-right" evidence="9">
        <dbReference type="Rhea" id="RHEA:60877"/>
    </physiologicalReaction>
</comment>
<dbReference type="PANTHER" id="PTHR42904:SF6">
    <property type="entry name" value="NAD-CAPPED RNA HYDROLASE NUDT12"/>
    <property type="match status" value="1"/>
</dbReference>
<protein>
    <recommendedName>
        <fullName evidence="4">NAD(+) diphosphatase</fullName>
        <ecNumber evidence="4">3.6.1.22</ecNumber>
    </recommendedName>
</protein>
<dbReference type="InterPro" id="IPR020476">
    <property type="entry name" value="Nudix_hydrolase"/>
</dbReference>
<keyword evidence="6 10" id="KW-0378">Hydrolase</keyword>
<dbReference type="InterPro" id="IPR000086">
    <property type="entry name" value="NUDIX_hydrolase_dom"/>
</dbReference>
<name>A0A7M1XPD9_9SPIR</name>
<comment type="similarity">
    <text evidence="3">Belongs to the Nudix hydrolase family. NudC subfamily.</text>
</comment>
<keyword evidence="5" id="KW-0479">Metal-binding</keyword>
<dbReference type="GO" id="GO:0035529">
    <property type="term" value="F:NADH pyrophosphatase activity"/>
    <property type="evidence" value="ECO:0007669"/>
    <property type="project" value="TreeGrafter"/>
</dbReference>
<dbReference type="GO" id="GO:0019677">
    <property type="term" value="P:NAD+ catabolic process"/>
    <property type="evidence" value="ECO:0007669"/>
    <property type="project" value="TreeGrafter"/>
</dbReference>
<dbReference type="GO" id="GO:0005829">
    <property type="term" value="C:cytosol"/>
    <property type="evidence" value="ECO:0007669"/>
    <property type="project" value="TreeGrafter"/>
</dbReference>
<dbReference type="InterPro" id="IPR050241">
    <property type="entry name" value="NAD-cap_RNA_hydrolase_NudC"/>
</dbReference>
<dbReference type="PRINTS" id="PR00502">
    <property type="entry name" value="NUDIXFAMILY"/>
</dbReference>
<evidence type="ECO:0000256" key="3">
    <source>
        <dbReference type="ARBA" id="ARBA00009595"/>
    </source>
</evidence>
<dbReference type="SUPFAM" id="SSF55811">
    <property type="entry name" value="Nudix"/>
    <property type="match status" value="1"/>
</dbReference>
<evidence type="ECO:0000256" key="8">
    <source>
        <dbReference type="ARBA" id="ARBA00023027"/>
    </source>
</evidence>
<dbReference type="Gene3D" id="3.90.79.20">
    <property type="match status" value="1"/>
</dbReference>
<proteinExistence type="inferred from homology"/>
<evidence type="ECO:0000313" key="13">
    <source>
        <dbReference type="Proteomes" id="UP000593591"/>
    </source>
</evidence>
<evidence type="ECO:0000256" key="6">
    <source>
        <dbReference type="ARBA" id="ARBA00022801"/>
    </source>
</evidence>
<feature type="domain" description="Nudix hydrolase" evidence="11">
    <location>
        <begin position="135"/>
        <end position="258"/>
    </location>
</feature>
<dbReference type="GO" id="GO:0006742">
    <property type="term" value="P:NADP+ catabolic process"/>
    <property type="evidence" value="ECO:0007669"/>
    <property type="project" value="TreeGrafter"/>
</dbReference>
<keyword evidence="8" id="KW-0520">NAD</keyword>
<dbReference type="PROSITE" id="PS00893">
    <property type="entry name" value="NUDIX_BOX"/>
    <property type="match status" value="1"/>
</dbReference>
<evidence type="ECO:0000256" key="1">
    <source>
        <dbReference type="ARBA" id="ARBA00001946"/>
    </source>
</evidence>
<dbReference type="AlphaFoldDB" id="A0A7M1XPD9"/>
<organism evidence="12 13">
    <name type="scientific">Treponema rectale</name>
    <dbReference type="NCBI Taxonomy" id="744512"/>
    <lineage>
        <taxon>Bacteria</taxon>
        <taxon>Pseudomonadati</taxon>
        <taxon>Spirochaetota</taxon>
        <taxon>Spirochaetia</taxon>
        <taxon>Spirochaetales</taxon>
        <taxon>Treponemataceae</taxon>
        <taxon>Treponema</taxon>
    </lineage>
</organism>
<dbReference type="PROSITE" id="PS51462">
    <property type="entry name" value="NUDIX"/>
    <property type="match status" value="1"/>
</dbReference>
<comment type="cofactor">
    <cofactor evidence="1">
        <name>Mg(2+)</name>
        <dbReference type="ChEBI" id="CHEBI:18420"/>
    </cofactor>
</comment>
<dbReference type="InterPro" id="IPR049734">
    <property type="entry name" value="NudC-like_C"/>
</dbReference>
<dbReference type="Proteomes" id="UP000593591">
    <property type="component" value="Chromosome"/>
</dbReference>
<dbReference type="Pfam" id="PF00293">
    <property type="entry name" value="NUDIX"/>
    <property type="match status" value="1"/>
</dbReference>